<dbReference type="Pfam" id="PF02321">
    <property type="entry name" value="OEP"/>
    <property type="match status" value="2"/>
</dbReference>
<dbReference type="AlphaFoldDB" id="A0A7W6DS02"/>
<dbReference type="PANTHER" id="PTHR30203">
    <property type="entry name" value="OUTER MEMBRANE CATION EFFLUX PROTEIN"/>
    <property type="match status" value="1"/>
</dbReference>
<keyword evidence="2" id="KW-1134">Transmembrane beta strand</keyword>
<comment type="subcellular location">
    <subcellularLocation>
        <location evidence="2">Cell membrane</location>
        <topology evidence="2">Lipid-anchor</topology>
    </subcellularLocation>
</comment>
<accession>A0A7W6DS02</accession>
<evidence type="ECO:0000313" key="3">
    <source>
        <dbReference type="EMBL" id="MBB3985003.1"/>
    </source>
</evidence>
<feature type="signal peptide" evidence="2">
    <location>
        <begin position="1"/>
        <end position="24"/>
    </location>
</feature>
<dbReference type="Proteomes" id="UP000541426">
    <property type="component" value="Unassembled WGS sequence"/>
</dbReference>
<dbReference type="RefSeq" id="WP_183964190.1">
    <property type="nucleotide sequence ID" value="NZ_BAABBZ010000059.1"/>
</dbReference>
<keyword evidence="2" id="KW-0564">Palmitate</keyword>
<dbReference type="Gene3D" id="2.20.200.10">
    <property type="entry name" value="Outer membrane efflux proteins (OEP)"/>
    <property type="match status" value="1"/>
</dbReference>
<dbReference type="PANTHER" id="PTHR30203:SF23">
    <property type="entry name" value="OUTER MEMBRANE EFFLUX PROTEIN"/>
    <property type="match status" value="1"/>
</dbReference>
<keyword evidence="2" id="KW-0449">Lipoprotein</keyword>
<dbReference type="EMBL" id="JACIEJ010000003">
    <property type="protein sequence ID" value="MBB3985003.1"/>
    <property type="molecule type" value="Genomic_DNA"/>
</dbReference>
<keyword evidence="2" id="KW-0732">Signal</keyword>
<dbReference type="InterPro" id="IPR010131">
    <property type="entry name" value="MdtP/NodT-like"/>
</dbReference>
<reference evidence="3 4" key="1">
    <citation type="submission" date="2020-08" db="EMBL/GenBank/DDBJ databases">
        <title>Genomic Encyclopedia of Type Strains, Phase IV (KMG-IV): sequencing the most valuable type-strain genomes for metagenomic binning, comparative biology and taxonomic classification.</title>
        <authorList>
            <person name="Goeker M."/>
        </authorList>
    </citation>
    <scope>NUCLEOTIDE SEQUENCE [LARGE SCALE GENOMIC DNA]</scope>
    <source>
        <strain evidence="3 4">DSM 102235</strain>
    </source>
</reference>
<sequence length="457" mass="49882">MKHKVRKTAGAVCFGLVLSGCMDASVGRGAFSPSGTAFSRNSASPRLLANDNWWKTMRDPQLDRLIEVATLQNLSLLQAVQRIRSAQAVLDGARIQSVFGSSIDAGYRGSENTGPTETGTAELSLNWMFDPWGERAARERNASATVAVRRAEGDAAQLAMLLGMSTAYIDYRYRQAVLDILQRQERTARQTLSNAQRLAEVQSATRVDVLRARAALSQARTDMPGTQAAIETRRNEIAVLLGRSPLPPLKLADGGQPKARLPDNIGVPTDLLRNRPDVQAAEWRYRAALAQMDVDRAARYPKLSLSGVLNWSLFASNTDRLGYFLGPNITFPDLPSTARASITRSHAEAEIAWLDWKSSVLDAILEVENALARHRAAAQTCARAQETVRLNREVLELTRQLYASEEVTISEVLDAEDALTTSELSLAAAVRDMTQTYVEVNVNLGAGHAPQSVAATQ</sequence>
<dbReference type="Gene3D" id="1.20.1600.10">
    <property type="entry name" value="Outer membrane efflux proteins (OEP)"/>
    <property type="match status" value="1"/>
</dbReference>
<protein>
    <submittedName>
        <fullName evidence="3">Multidrug efflux system outer membrane protein</fullName>
    </submittedName>
</protein>
<feature type="chain" id="PRO_5031597006" evidence="2">
    <location>
        <begin position="25"/>
        <end position="457"/>
    </location>
</feature>
<dbReference type="GO" id="GO:0005886">
    <property type="term" value="C:plasma membrane"/>
    <property type="evidence" value="ECO:0007669"/>
    <property type="project" value="UniProtKB-SubCell"/>
</dbReference>
<dbReference type="InterPro" id="IPR003423">
    <property type="entry name" value="OMP_efflux"/>
</dbReference>
<dbReference type="PROSITE" id="PS51257">
    <property type="entry name" value="PROKAR_LIPOPROTEIN"/>
    <property type="match status" value="1"/>
</dbReference>
<proteinExistence type="inferred from homology"/>
<evidence type="ECO:0000256" key="1">
    <source>
        <dbReference type="ARBA" id="ARBA00007613"/>
    </source>
</evidence>
<keyword evidence="2" id="KW-0812">Transmembrane</keyword>
<keyword evidence="4" id="KW-1185">Reference proteome</keyword>
<comment type="caution">
    <text evidence="3">The sequence shown here is derived from an EMBL/GenBank/DDBJ whole genome shotgun (WGS) entry which is preliminary data.</text>
</comment>
<evidence type="ECO:0000256" key="2">
    <source>
        <dbReference type="RuleBase" id="RU362097"/>
    </source>
</evidence>
<dbReference type="NCBIfam" id="TIGR01845">
    <property type="entry name" value="outer_NodT"/>
    <property type="match status" value="1"/>
</dbReference>
<organism evidence="3 4">
    <name type="scientific">Sagittula marina</name>
    <dbReference type="NCBI Taxonomy" id="943940"/>
    <lineage>
        <taxon>Bacteria</taxon>
        <taxon>Pseudomonadati</taxon>
        <taxon>Pseudomonadota</taxon>
        <taxon>Alphaproteobacteria</taxon>
        <taxon>Rhodobacterales</taxon>
        <taxon>Roseobacteraceae</taxon>
        <taxon>Sagittula</taxon>
    </lineage>
</organism>
<name>A0A7W6DS02_9RHOB</name>
<comment type="similarity">
    <text evidence="1 2">Belongs to the outer membrane factor (OMF) (TC 1.B.17) family.</text>
</comment>
<gene>
    <name evidence="3" type="ORF">GGQ68_001332</name>
</gene>
<evidence type="ECO:0000313" key="4">
    <source>
        <dbReference type="Proteomes" id="UP000541426"/>
    </source>
</evidence>
<keyword evidence="2" id="KW-0472">Membrane</keyword>
<dbReference type="GO" id="GO:0015562">
    <property type="term" value="F:efflux transmembrane transporter activity"/>
    <property type="evidence" value="ECO:0007669"/>
    <property type="project" value="InterPro"/>
</dbReference>
<dbReference type="SUPFAM" id="SSF56954">
    <property type="entry name" value="Outer membrane efflux proteins (OEP)"/>
    <property type="match status" value="1"/>
</dbReference>